<evidence type="ECO:0000313" key="3">
    <source>
        <dbReference type="EMBL" id="TSJ44149.1"/>
    </source>
</evidence>
<keyword evidence="1" id="KW-0597">Phosphoprotein</keyword>
<dbReference type="EMBL" id="VLPK01000001">
    <property type="protein sequence ID" value="TSJ44149.1"/>
    <property type="molecule type" value="Genomic_DNA"/>
</dbReference>
<name>A0A556MWG4_9SPHI</name>
<dbReference type="InterPro" id="IPR001789">
    <property type="entry name" value="Sig_transdc_resp-reg_receiver"/>
</dbReference>
<proteinExistence type="predicted"/>
<sequence length="157" mass="18235">MVHLLPQRLAIRHILPLILLMVTLRKQTLLVLDDDDVFHRIMTLANKPQFFKNICHFNEVDVVIAYLKNNRNNHFKLPDVMFIDLGMPGKDGWSFLDAYAEIYGSLSKRIKVYIVTVSVRKVDHERLSGYPFIEQLITKPISMDKFRALARLNDLAA</sequence>
<dbReference type="SUPFAM" id="SSF52172">
    <property type="entry name" value="CheY-like"/>
    <property type="match status" value="1"/>
</dbReference>
<dbReference type="InterPro" id="IPR011006">
    <property type="entry name" value="CheY-like_superfamily"/>
</dbReference>
<dbReference type="OrthoDB" id="1121174at2"/>
<dbReference type="GO" id="GO:0000160">
    <property type="term" value="P:phosphorelay signal transduction system"/>
    <property type="evidence" value="ECO:0007669"/>
    <property type="project" value="InterPro"/>
</dbReference>
<reference evidence="3 4" key="1">
    <citation type="submission" date="2019-07" db="EMBL/GenBank/DDBJ databases">
        <authorList>
            <person name="Huq M.A."/>
        </authorList>
    </citation>
    <scope>NUCLEOTIDE SEQUENCE [LARGE SCALE GENOMIC DNA]</scope>
    <source>
        <strain evidence="3 4">MAH-19</strain>
    </source>
</reference>
<comment type="caution">
    <text evidence="3">The sequence shown here is derived from an EMBL/GenBank/DDBJ whole genome shotgun (WGS) entry which is preliminary data.</text>
</comment>
<protein>
    <submittedName>
        <fullName evidence="3">Response regulator transcription factor</fullName>
    </submittedName>
</protein>
<evidence type="ECO:0000256" key="1">
    <source>
        <dbReference type="PROSITE-ProRule" id="PRU00169"/>
    </source>
</evidence>
<feature type="domain" description="Response regulatory" evidence="2">
    <location>
        <begin position="28"/>
        <end position="154"/>
    </location>
</feature>
<dbReference type="PROSITE" id="PS50110">
    <property type="entry name" value="RESPONSE_REGULATORY"/>
    <property type="match status" value="1"/>
</dbReference>
<dbReference type="Pfam" id="PF00072">
    <property type="entry name" value="Response_reg"/>
    <property type="match status" value="1"/>
</dbReference>
<organism evidence="3 4">
    <name type="scientific">Mucilaginibacter corticis</name>
    <dbReference type="NCBI Taxonomy" id="2597670"/>
    <lineage>
        <taxon>Bacteria</taxon>
        <taxon>Pseudomonadati</taxon>
        <taxon>Bacteroidota</taxon>
        <taxon>Sphingobacteriia</taxon>
        <taxon>Sphingobacteriales</taxon>
        <taxon>Sphingobacteriaceae</taxon>
        <taxon>Mucilaginibacter</taxon>
    </lineage>
</organism>
<dbReference type="Proteomes" id="UP000318733">
    <property type="component" value="Unassembled WGS sequence"/>
</dbReference>
<accession>A0A556MWG4</accession>
<dbReference type="AlphaFoldDB" id="A0A556MWG4"/>
<feature type="modified residue" description="4-aspartylphosphate" evidence="1">
    <location>
        <position position="84"/>
    </location>
</feature>
<gene>
    <name evidence="3" type="ORF">FO440_08250</name>
</gene>
<evidence type="ECO:0000259" key="2">
    <source>
        <dbReference type="PROSITE" id="PS50110"/>
    </source>
</evidence>
<keyword evidence="4" id="KW-1185">Reference proteome</keyword>
<dbReference type="Gene3D" id="3.40.50.2300">
    <property type="match status" value="1"/>
</dbReference>
<evidence type="ECO:0000313" key="4">
    <source>
        <dbReference type="Proteomes" id="UP000318733"/>
    </source>
</evidence>